<evidence type="ECO:0000313" key="3">
    <source>
        <dbReference type="Proteomes" id="UP000001072"/>
    </source>
</evidence>
<protein>
    <submittedName>
        <fullName evidence="2">Uncharacterized protein</fullName>
    </submittedName>
</protein>
<accession>F4S5H2</accession>
<dbReference type="GeneID" id="18936710"/>
<name>F4S5H2_MELLP</name>
<dbReference type="EMBL" id="GL883151">
    <property type="protein sequence ID" value="EGG00108.1"/>
    <property type="molecule type" value="Genomic_DNA"/>
</dbReference>
<dbReference type="AlphaFoldDB" id="F4S5H2"/>
<organism evidence="3">
    <name type="scientific">Melampsora larici-populina (strain 98AG31 / pathotype 3-4-7)</name>
    <name type="common">Poplar leaf rust fungus</name>
    <dbReference type="NCBI Taxonomy" id="747676"/>
    <lineage>
        <taxon>Eukaryota</taxon>
        <taxon>Fungi</taxon>
        <taxon>Dikarya</taxon>
        <taxon>Basidiomycota</taxon>
        <taxon>Pucciniomycotina</taxon>
        <taxon>Pucciniomycetes</taxon>
        <taxon>Pucciniales</taxon>
        <taxon>Melampsoraceae</taxon>
        <taxon>Melampsora</taxon>
    </lineage>
</organism>
<keyword evidence="3" id="KW-1185">Reference proteome</keyword>
<reference evidence="3" key="1">
    <citation type="journal article" date="2011" name="Proc. Natl. Acad. Sci. U.S.A.">
        <title>Obligate biotrophy features unraveled by the genomic analysis of rust fungi.</title>
        <authorList>
            <person name="Duplessis S."/>
            <person name="Cuomo C.A."/>
            <person name="Lin Y.-C."/>
            <person name="Aerts A."/>
            <person name="Tisserant E."/>
            <person name="Veneault-Fourrey C."/>
            <person name="Joly D.L."/>
            <person name="Hacquard S."/>
            <person name="Amselem J."/>
            <person name="Cantarel B.L."/>
            <person name="Chiu R."/>
            <person name="Coutinho P.M."/>
            <person name="Feau N."/>
            <person name="Field M."/>
            <person name="Frey P."/>
            <person name="Gelhaye E."/>
            <person name="Goldberg J."/>
            <person name="Grabherr M.G."/>
            <person name="Kodira C.D."/>
            <person name="Kohler A."/>
            <person name="Kuees U."/>
            <person name="Lindquist E.A."/>
            <person name="Lucas S.M."/>
            <person name="Mago R."/>
            <person name="Mauceli E."/>
            <person name="Morin E."/>
            <person name="Murat C."/>
            <person name="Pangilinan J.L."/>
            <person name="Park R."/>
            <person name="Pearson M."/>
            <person name="Quesneville H."/>
            <person name="Rouhier N."/>
            <person name="Sakthikumar S."/>
            <person name="Salamov A.A."/>
            <person name="Schmutz J."/>
            <person name="Selles B."/>
            <person name="Shapiro H."/>
            <person name="Tanguay P."/>
            <person name="Tuskan G.A."/>
            <person name="Henrissat B."/>
            <person name="Van de Peer Y."/>
            <person name="Rouze P."/>
            <person name="Ellis J.G."/>
            <person name="Dodds P.N."/>
            <person name="Schein J.E."/>
            <person name="Zhong S."/>
            <person name="Hamelin R.C."/>
            <person name="Grigoriev I.V."/>
            <person name="Szabo L.J."/>
            <person name="Martin F."/>
        </authorList>
    </citation>
    <scope>NUCLEOTIDE SEQUENCE [LARGE SCALE GENOMIC DNA]</scope>
    <source>
        <strain evidence="3">98AG31 / pathotype 3-4-7</strain>
    </source>
</reference>
<proteinExistence type="predicted"/>
<dbReference type="HOGENOM" id="CLU_044497_0_0_1"/>
<dbReference type="InParanoid" id="F4S5H2"/>
<evidence type="ECO:0000256" key="1">
    <source>
        <dbReference type="SAM" id="MobiDB-lite"/>
    </source>
</evidence>
<dbReference type="KEGG" id="mlr:MELLADRAFT_93852"/>
<evidence type="ECO:0000313" key="2">
    <source>
        <dbReference type="EMBL" id="EGG00108.1"/>
    </source>
</evidence>
<dbReference type="Proteomes" id="UP000001072">
    <property type="component" value="Unassembled WGS sequence"/>
</dbReference>
<dbReference type="VEuPathDB" id="FungiDB:MELLADRAFT_93852"/>
<dbReference type="RefSeq" id="XP_007416706.1">
    <property type="nucleotide sequence ID" value="XM_007416644.1"/>
</dbReference>
<feature type="region of interest" description="Disordered" evidence="1">
    <location>
        <begin position="1"/>
        <end position="32"/>
    </location>
</feature>
<sequence length="385" mass="43489">MVMGIPWKARGGAKKEDLLPEPPTEEERLAWSTRKQSLKQLIRDTQDKAMKKYLAKKAAGFQPNRKQRKMIKDDACEEAALKGAMRPVVFRLRMASGGISRYPHHFGSQCEADLALAGFPRCTFDWGASYDTPWNSATSSIILANWVKAFNANAAKGFGILTSENTAENREQILRRWVGNKKQKYKDQEKLVDLMKTPEGVKQVQEQEAIVKGIARKRRMLIKIVDARKAVVVRYFGKDSSEYAMVDHMEIHSEDEIMSSGSSVGRKKKRLQWRSTKLDTFIGLLDKAHKSRKKIFPKERRAAAALVDRGPYAPEADTERFPPKGFQSSLISPTWIKSQEGLVIAELDLNADEPVDINSAIDDISLSLRSAESMKSDIRDDNMTQ</sequence>
<gene>
    <name evidence="2" type="ORF">MELLADRAFT_93852</name>
</gene>